<dbReference type="Proteomes" id="UP000627369">
    <property type="component" value="Unassembled WGS sequence"/>
</dbReference>
<dbReference type="Pfam" id="PF00933">
    <property type="entry name" value="Glyco_hydro_3"/>
    <property type="match status" value="2"/>
</dbReference>
<dbReference type="GO" id="GO:0005975">
    <property type="term" value="P:carbohydrate metabolic process"/>
    <property type="evidence" value="ECO:0007669"/>
    <property type="project" value="InterPro"/>
</dbReference>
<evidence type="ECO:0000259" key="5">
    <source>
        <dbReference type="Pfam" id="PF00933"/>
    </source>
</evidence>
<evidence type="ECO:0000256" key="1">
    <source>
        <dbReference type="ARBA" id="ARBA00005336"/>
    </source>
</evidence>
<evidence type="ECO:0000313" key="6">
    <source>
        <dbReference type="EMBL" id="GHH68147.1"/>
    </source>
</evidence>
<dbReference type="InterPro" id="IPR036962">
    <property type="entry name" value="Glyco_hydro_3_N_sf"/>
</dbReference>
<evidence type="ECO:0000256" key="4">
    <source>
        <dbReference type="SAM" id="MobiDB-lite"/>
    </source>
</evidence>
<evidence type="ECO:0000256" key="3">
    <source>
        <dbReference type="ARBA" id="ARBA00023295"/>
    </source>
</evidence>
<dbReference type="InterPro" id="IPR001764">
    <property type="entry name" value="Glyco_hydro_3_N"/>
</dbReference>
<feature type="domain" description="Glycoside hydrolase family 3 N-terminal" evidence="5">
    <location>
        <begin position="64"/>
        <end position="239"/>
    </location>
</feature>
<dbReference type="GO" id="GO:0004563">
    <property type="term" value="F:beta-N-acetylhexosaminidase activity"/>
    <property type="evidence" value="ECO:0007669"/>
    <property type="project" value="UniProtKB-EC"/>
</dbReference>
<name>A0A919FM52_9MICO</name>
<feature type="region of interest" description="Disordered" evidence="4">
    <location>
        <begin position="32"/>
        <end position="52"/>
    </location>
</feature>
<dbReference type="InterPro" id="IPR017853">
    <property type="entry name" value="GH"/>
</dbReference>
<reference evidence="6" key="2">
    <citation type="submission" date="2020-09" db="EMBL/GenBank/DDBJ databases">
        <authorList>
            <person name="Sun Q."/>
            <person name="Zhou Y."/>
        </authorList>
    </citation>
    <scope>NUCLEOTIDE SEQUENCE</scope>
    <source>
        <strain evidence="6">CGMCC 4.7398</strain>
    </source>
</reference>
<proteinExistence type="inferred from homology"/>
<dbReference type="PANTHER" id="PTHR30480">
    <property type="entry name" value="BETA-HEXOSAMINIDASE-RELATED"/>
    <property type="match status" value="1"/>
</dbReference>
<dbReference type="InterPro" id="IPR050226">
    <property type="entry name" value="NagZ_Beta-hexosaminidase"/>
</dbReference>
<dbReference type="PANTHER" id="PTHR30480:SF16">
    <property type="entry name" value="GLYCOSIDE HYDROLASE FAMILY 3 DOMAIN PROTEIN"/>
    <property type="match status" value="1"/>
</dbReference>
<dbReference type="RefSeq" id="WP_189668193.1">
    <property type="nucleotide sequence ID" value="NZ_BNAS01000001.1"/>
</dbReference>
<dbReference type="SUPFAM" id="SSF51445">
    <property type="entry name" value="(Trans)glycosidases"/>
    <property type="match status" value="1"/>
</dbReference>
<feature type="compositionally biased region" description="Gly residues" evidence="4">
    <location>
        <begin position="32"/>
        <end position="43"/>
    </location>
</feature>
<organism evidence="6 7">
    <name type="scientific">Promicromonospora soli</name>
    <dbReference type="NCBI Taxonomy" id="2035533"/>
    <lineage>
        <taxon>Bacteria</taxon>
        <taxon>Bacillati</taxon>
        <taxon>Actinomycetota</taxon>
        <taxon>Actinomycetes</taxon>
        <taxon>Micrococcales</taxon>
        <taxon>Promicromonosporaceae</taxon>
        <taxon>Promicromonospora</taxon>
    </lineage>
</organism>
<comment type="caution">
    <text evidence="6">The sequence shown here is derived from an EMBL/GenBank/DDBJ whole genome shotgun (WGS) entry which is preliminary data.</text>
</comment>
<dbReference type="Gene3D" id="3.20.20.300">
    <property type="entry name" value="Glycoside hydrolase, family 3, N-terminal domain"/>
    <property type="match status" value="1"/>
</dbReference>
<comment type="similarity">
    <text evidence="1">Belongs to the glycosyl hydrolase 3 family.</text>
</comment>
<keyword evidence="2" id="KW-0378">Hydrolase</keyword>
<dbReference type="EMBL" id="BNAS01000001">
    <property type="protein sequence ID" value="GHH68147.1"/>
    <property type="molecule type" value="Genomic_DNA"/>
</dbReference>
<dbReference type="AlphaFoldDB" id="A0A919FM52"/>
<accession>A0A919FM52</accession>
<protein>
    <submittedName>
        <fullName evidence="6">Beta-glucosidase</fullName>
    </submittedName>
</protein>
<sequence length="610" mass="61954">MTGAPAAGPTSAEPTRTERAINGVLLPGFESGGSEGVGSGGSGSKSSGHDSARVPGWLADAARAGLAGVVYFARNTPDVATTAALSAALHAISPDLVIAVDEEGGDVSRLEAINGSSLPGAAALGALSSAAVSLDAGRALGRLLAATGIDLLLGPVLDVVSEPDNPVIGVRAFGTTPGDVARHGIAFARGLRSAGVGVCGKHFPGHGATTVDSHVGLPVVDEPLDDVRARDLVPFARALCPEVDGPGSSTRGPATRDRSRLDAVMTAHVLFPAVGPAPASLEPAATRLLRELGHDGPIITDALDMGALRGLTGSVGEAAVRAVEAGADLLCLGLDPALYTEAYDALDRAVSAGRLTVERLEESGTRTRALVAAVRDRRAVAGAVTGVDAAREALAELSDLGASIADAVVQVRGARLVPLAPDARPDVVDLRTRLDHAAGRTARHVQTAIAAAWPRARLLAESDDGQFGPDESGLAVFIARLSRYGVSADLDRTGTRRGADFPVGTPAAPVVAQAVPRTEAHPVPSTAPRPEPLVVITREPVPGSAERARLEKLWAVRPDLVVVHTGLPGPVDDWFGTLSGGGPGVVVACGTGRANAAAAVERLRRPDQQS</sequence>
<gene>
    <name evidence="6" type="ORF">GCM10017772_11120</name>
</gene>
<dbReference type="GO" id="GO:0009254">
    <property type="term" value="P:peptidoglycan turnover"/>
    <property type="evidence" value="ECO:0007669"/>
    <property type="project" value="TreeGrafter"/>
</dbReference>
<evidence type="ECO:0000256" key="2">
    <source>
        <dbReference type="ARBA" id="ARBA00022801"/>
    </source>
</evidence>
<keyword evidence="7" id="KW-1185">Reference proteome</keyword>
<reference evidence="6" key="1">
    <citation type="journal article" date="2014" name="Int. J. Syst. Evol. Microbiol.">
        <title>Complete genome sequence of Corynebacterium casei LMG S-19264T (=DSM 44701T), isolated from a smear-ripened cheese.</title>
        <authorList>
            <consortium name="US DOE Joint Genome Institute (JGI-PGF)"/>
            <person name="Walter F."/>
            <person name="Albersmeier A."/>
            <person name="Kalinowski J."/>
            <person name="Ruckert C."/>
        </authorList>
    </citation>
    <scope>NUCLEOTIDE SEQUENCE</scope>
    <source>
        <strain evidence="6">CGMCC 4.7398</strain>
    </source>
</reference>
<keyword evidence="3" id="KW-0326">Glycosidase</keyword>
<evidence type="ECO:0000313" key="7">
    <source>
        <dbReference type="Proteomes" id="UP000627369"/>
    </source>
</evidence>
<feature type="domain" description="Glycoside hydrolase family 3 N-terminal" evidence="5">
    <location>
        <begin position="260"/>
        <end position="366"/>
    </location>
</feature>